<evidence type="ECO:0000256" key="14">
    <source>
        <dbReference type="ARBA" id="ARBA00030398"/>
    </source>
</evidence>
<dbReference type="InterPro" id="IPR013221">
    <property type="entry name" value="Mur_ligase_cen"/>
</dbReference>
<evidence type="ECO:0000256" key="6">
    <source>
        <dbReference type="ARBA" id="ARBA00015655"/>
    </source>
</evidence>
<reference evidence="21 22" key="1">
    <citation type="submission" date="2016-11" db="EMBL/GenBank/DDBJ databases">
        <authorList>
            <person name="Varghese N."/>
            <person name="Submissions S."/>
        </authorList>
    </citation>
    <scope>NUCLEOTIDE SEQUENCE [LARGE SCALE GENOMIC DNA]</scope>
    <source>
        <strain evidence="21 22">DSM 15287</strain>
    </source>
</reference>
<comment type="pathway">
    <text evidence="3 17 18">Cell wall biogenesis; peptidoglycan biosynthesis.</text>
</comment>
<dbReference type="PANTHER" id="PTHR43692">
    <property type="entry name" value="UDP-N-ACETYLMURAMOYLALANINE--D-GLUTAMATE LIGASE"/>
    <property type="match status" value="1"/>
</dbReference>
<evidence type="ECO:0000256" key="10">
    <source>
        <dbReference type="ARBA" id="ARBA00022840"/>
    </source>
</evidence>
<comment type="function">
    <text evidence="1 17 18">Cell wall formation. Catalyzes the addition of glutamate to the nucleotide precursor UDP-N-acetylmuramoyl-L-alanine (UMA).</text>
</comment>
<keyword evidence="17 18" id="KW-0132">Cell division</keyword>
<dbReference type="GO" id="GO:0009252">
    <property type="term" value="P:peptidoglycan biosynthetic process"/>
    <property type="evidence" value="ECO:0007669"/>
    <property type="project" value="UniProtKB-UniRule"/>
</dbReference>
<dbReference type="InterPro" id="IPR036615">
    <property type="entry name" value="Mur_ligase_C_dom_sf"/>
</dbReference>
<keyword evidence="10 17" id="KW-0067">ATP-binding</keyword>
<comment type="similarity">
    <text evidence="4 17">Belongs to the MurCDEF family.</text>
</comment>
<gene>
    <name evidence="17" type="primary">murD</name>
    <name evidence="21" type="ORF">SAMN02745170_00088</name>
</gene>
<evidence type="ECO:0000256" key="5">
    <source>
        <dbReference type="ARBA" id="ARBA00012212"/>
    </source>
</evidence>
<dbReference type="EMBL" id="FQZD01000004">
    <property type="protein sequence ID" value="SHI33443.1"/>
    <property type="molecule type" value="Genomic_DNA"/>
</dbReference>
<dbReference type="GO" id="GO:0005524">
    <property type="term" value="F:ATP binding"/>
    <property type="evidence" value="ECO:0007669"/>
    <property type="project" value="UniProtKB-UniRule"/>
</dbReference>
<evidence type="ECO:0000313" key="22">
    <source>
        <dbReference type="Proteomes" id="UP000322917"/>
    </source>
</evidence>
<feature type="domain" description="Mur ligase central" evidence="20">
    <location>
        <begin position="116"/>
        <end position="294"/>
    </location>
</feature>
<feature type="binding site" evidence="17">
    <location>
        <begin position="118"/>
        <end position="124"/>
    </location>
    <ligand>
        <name>ATP</name>
        <dbReference type="ChEBI" id="CHEBI:30616"/>
    </ligand>
</feature>
<dbReference type="Gene3D" id="3.40.50.720">
    <property type="entry name" value="NAD(P)-binding Rossmann-like Domain"/>
    <property type="match status" value="1"/>
</dbReference>
<evidence type="ECO:0000256" key="4">
    <source>
        <dbReference type="ARBA" id="ARBA00010416"/>
    </source>
</evidence>
<keyword evidence="11 17" id="KW-0133">Cell shape</keyword>
<comment type="subcellular location">
    <subcellularLocation>
        <location evidence="2 17 18">Cytoplasm</location>
    </subcellularLocation>
</comment>
<accession>A0A1M6ABA3</accession>
<dbReference type="PANTHER" id="PTHR43692:SF1">
    <property type="entry name" value="UDP-N-ACETYLMURAMOYLALANINE--D-GLUTAMATE LIGASE"/>
    <property type="match status" value="1"/>
</dbReference>
<evidence type="ECO:0000256" key="8">
    <source>
        <dbReference type="ARBA" id="ARBA00022598"/>
    </source>
</evidence>
<dbReference type="SUPFAM" id="SSF51984">
    <property type="entry name" value="MurCD N-terminal domain"/>
    <property type="match status" value="1"/>
</dbReference>
<dbReference type="UniPathway" id="UPA00219"/>
<dbReference type="SUPFAM" id="SSF53244">
    <property type="entry name" value="MurD-like peptide ligases, peptide-binding domain"/>
    <property type="match status" value="1"/>
</dbReference>
<keyword evidence="12 17" id="KW-0573">Peptidoglycan synthesis</keyword>
<evidence type="ECO:0000256" key="15">
    <source>
        <dbReference type="ARBA" id="ARBA00032324"/>
    </source>
</evidence>
<dbReference type="Pfam" id="PF08245">
    <property type="entry name" value="Mur_ligase_M"/>
    <property type="match status" value="1"/>
</dbReference>
<dbReference type="Pfam" id="PF02875">
    <property type="entry name" value="Mur_ligase_C"/>
    <property type="match status" value="1"/>
</dbReference>
<organism evidence="21 22">
    <name type="scientific">Propionispora hippei DSM 15287</name>
    <dbReference type="NCBI Taxonomy" id="1123003"/>
    <lineage>
        <taxon>Bacteria</taxon>
        <taxon>Bacillati</taxon>
        <taxon>Bacillota</taxon>
        <taxon>Negativicutes</taxon>
        <taxon>Selenomonadales</taxon>
        <taxon>Sporomusaceae</taxon>
        <taxon>Propionispora</taxon>
    </lineage>
</organism>
<keyword evidence="17 18" id="KW-0131">Cell cycle</keyword>
<feature type="domain" description="Mur ligase C-terminal" evidence="19">
    <location>
        <begin position="316"/>
        <end position="430"/>
    </location>
</feature>
<keyword evidence="7 17" id="KW-0963">Cytoplasm</keyword>
<dbReference type="Pfam" id="PF21799">
    <property type="entry name" value="MurD-like_N"/>
    <property type="match status" value="1"/>
</dbReference>
<dbReference type="SUPFAM" id="SSF53623">
    <property type="entry name" value="MurD-like peptide ligases, catalytic domain"/>
    <property type="match status" value="1"/>
</dbReference>
<proteinExistence type="inferred from homology"/>
<dbReference type="InterPro" id="IPR005762">
    <property type="entry name" value="MurD"/>
</dbReference>
<dbReference type="NCBIfam" id="TIGR01087">
    <property type="entry name" value="murD"/>
    <property type="match status" value="1"/>
</dbReference>
<comment type="catalytic activity">
    <reaction evidence="16 17 18">
        <text>UDP-N-acetyl-alpha-D-muramoyl-L-alanine + D-glutamate + ATP = UDP-N-acetyl-alpha-D-muramoyl-L-alanyl-D-glutamate + ADP + phosphate + H(+)</text>
        <dbReference type="Rhea" id="RHEA:16429"/>
        <dbReference type="ChEBI" id="CHEBI:15378"/>
        <dbReference type="ChEBI" id="CHEBI:29986"/>
        <dbReference type="ChEBI" id="CHEBI:30616"/>
        <dbReference type="ChEBI" id="CHEBI:43474"/>
        <dbReference type="ChEBI" id="CHEBI:83898"/>
        <dbReference type="ChEBI" id="CHEBI:83900"/>
        <dbReference type="ChEBI" id="CHEBI:456216"/>
        <dbReference type="EC" id="6.3.2.9"/>
    </reaction>
</comment>
<protein>
    <recommendedName>
        <fullName evidence="6 17">UDP-N-acetylmuramoylalanine--D-glutamate ligase</fullName>
        <ecNumber evidence="5 17">6.3.2.9</ecNumber>
    </recommendedName>
    <alternativeName>
        <fullName evidence="15 17">D-glutamic acid-adding enzyme</fullName>
    </alternativeName>
    <alternativeName>
        <fullName evidence="14 17">UDP-N-acetylmuramoyl-L-alanyl-D-glutamate synthetase</fullName>
    </alternativeName>
</protein>
<evidence type="ECO:0000256" key="13">
    <source>
        <dbReference type="ARBA" id="ARBA00023316"/>
    </source>
</evidence>
<evidence type="ECO:0000256" key="3">
    <source>
        <dbReference type="ARBA" id="ARBA00004752"/>
    </source>
</evidence>
<evidence type="ECO:0000313" key="21">
    <source>
        <dbReference type="EMBL" id="SHI33443.1"/>
    </source>
</evidence>
<dbReference type="AlphaFoldDB" id="A0A1M6ABA3"/>
<evidence type="ECO:0000256" key="17">
    <source>
        <dbReference type="HAMAP-Rule" id="MF_00639"/>
    </source>
</evidence>
<evidence type="ECO:0000256" key="9">
    <source>
        <dbReference type="ARBA" id="ARBA00022741"/>
    </source>
</evidence>
<dbReference type="InterPro" id="IPR004101">
    <property type="entry name" value="Mur_ligase_C"/>
</dbReference>
<dbReference type="GO" id="GO:0071555">
    <property type="term" value="P:cell wall organization"/>
    <property type="evidence" value="ECO:0007669"/>
    <property type="project" value="UniProtKB-KW"/>
</dbReference>
<evidence type="ECO:0000256" key="1">
    <source>
        <dbReference type="ARBA" id="ARBA00002734"/>
    </source>
</evidence>
<evidence type="ECO:0000256" key="12">
    <source>
        <dbReference type="ARBA" id="ARBA00022984"/>
    </source>
</evidence>
<dbReference type="Gene3D" id="3.40.1190.10">
    <property type="entry name" value="Mur-like, catalytic domain"/>
    <property type="match status" value="1"/>
</dbReference>
<dbReference type="GO" id="GO:0008764">
    <property type="term" value="F:UDP-N-acetylmuramoylalanine-D-glutamate ligase activity"/>
    <property type="evidence" value="ECO:0007669"/>
    <property type="project" value="UniProtKB-UniRule"/>
</dbReference>
<evidence type="ECO:0000259" key="19">
    <source>
        <dbReference type="Pfam" id="PF02875"/>
    </source>
</evidence>
<dbReference type="GO" id="GO:0008360">
    <property type="term" value="P:regulation of cell shape"/>
    <property type="evidence" value="ECO:0007669"/>
    <property type="project" value="UniProtKB-KW"/>
</dbReference>
<dbReference type="GO" id="GO:0005737">
    <property type="term" value="C:cytoplasm"/>
    <property type="evidence" value="ECO:0007669"/>
    <property type="project" value="UniProtKB-SubCell"/>
</dbReference>
<keyword evidence="22" id="KW-1185">Reference proteome</keyword>
<evidence type="ECO:0000256" key="16">
    <source>
        <dbReference type="ARBA" id="ARBA00047632"/>
    </source>
</evidence>
<dbReference type="Gene3D" id="3.90.190.20">
    <property type="entry name" value="Mur ligase, C-terminal domain"/>
    <property type="match status" value="1"/>
</dbReference>
<sequence length="455" mass="49615">MSKVSFAGKRMLVAGAGVSGVAVAQILQKKGALVTLQDTKTLDELGDRVGSLQQQGIKLALGQQNEILVNDFDYIVVSPGISIYSPLVLAAEQQGVEVISEVEVAYRLCPAPILAITGTNGKTTTTTLVGEMAKTTGKRVVVGGNIGKALSLEVEDVTDKDLVVAEISSFQLEGARTFRPVVAAVLNVTPDHLDRHKTMKNYMAMKSRIFTNQSSQDYVVANYDDPLVRNMMNKAVSQVVYFSRKTELAQGVFLKGDMITIAWKNKAYPVCSIHTLRIIGSHNVENALAACGVAFFAGVAVSDMATVLGRFEGVEHRIERVATVRQVTYYNDSKATNPESSIKALEAFRGHVILLAGGRDKHTDLTEFMKLVKEKVDCLILIGEAGDRFAQAAREHQVEHIERADSMAAAVQMAHNLAQSHQVVLLSPACASYDMFKNYEERGRVFKELVHRLSS</sequence>
<evidence type="ECO:0000259" key="20">
    <source>
        <dbReference type="Pfam" id="PF08245"/>
    </source>
</evidence>
<keyword evidence="9 17" id="KW-0547">Nucleotide-binding</keyword>
<keyword evidence="13 17" id="KW-0961">Cell wall biogenesis/degradation</keyword>
<dbReference type="HAMAP" id="MF_00639">
    <property type="entry name" value="MurD"/>
    <property type="match status" value="1"/>
</dbReference>
<evidence type="ECO:0000256" key="2">
    <source>
        <dbReference type="ARBA" id="ARBA00004496"/>
    </source>
</evidence>
<evidence type="ECO:0000256" key="18">
    <source>
        <dbReference type="RuleBase" id="RU003664"/>
    </source>
</evidence>
<name>A0A1M6ABA3_9FIRM</name>
<evidence type="ECO:0000256" key="7">
    <source>
        <dbReference type="ARBA" id="ARBA00022490"/>
    </source>
</evidence>
<dbReference type="InterPro" id="IPR036565">
    <property type="entry name" value="Mur-like_cat_sf"/>
</dbReference>
<dbReference type="EC" id="6.3.2.9" evidence="5 17"/>
<evidence type="ECO:0000256" key="11">
    <source>
        <dbReference type="ARBA" id="ARBA00022960"/>
    </source>
</evidence>
<dbReference type="Proteomes" id="UP000322917">
    <property type="component" value="Unassembled WGS sequence"/>
</dbReference>
<keyword evidence="8 17" id="KW-0436">Ligase</keyword>
<dbReference type="GO" id="GO:0051301">
    <property type="term" value="P:cell division"/>
    <property type="evidence" value="ECO:0007669"/>
    <property type="project" value="UniProtKB-KW"/>
</dbReference>